<evidence type="ECO:0000256" key="1">
    <source>
        <dbReference type="SAM" id="Coils"/>
    </source>
</evidence>
<feature type="compositionally biased region" description="Basic and acidic residues" evidence="2">
    <location>
        <begin position="66"/>
        <end position="79"/>
    </location>
</feature>
<evidence type="ECO:0000313" key="5">
    <source>
        <dbReference type="Proteomes" id="UP000039324"/>
    </source>
</evidence>
<dbReference type="EMBL" id="CDSF01000083">
    <property type="protein sequence ID" value="CEO98240.1"/>
    <property type="molecule type" value="Genomic_DNA"/>
</dbReference>
<keyword evidence="4" id="KW-0496">Mitochondrion</keyword>
<name>A0A0G4ISK2_PLABS</name>
<reference evidence="4 6" key="2">
    <citation type="submission" date="2018-03" db="EMBL/GenBank/DDBJ databases">
        <authorList>
            <person name="Fogelqvist J."/>
        </authorList>
    </citation>
    <scope>NUCLEOTIDE SEQUENCE [LARGE SCALE GENOMIC DNA]</scope>
</reference>
<feature type="coiled-coil region" evidence="1">
    <location>
        <begin position="303"/>
        <end position="340"/>
    </location>
</feature>
<feature type="compositionally biased region" description="Low complexity" evidence="2">
    <location>
        <begin position="1"/>
        <end position="20"/>
    </location>
</feature>
<feature type="region of interest" description="Disordered" evidence="2">
    <location>
        <begin position="1"/>
        <end position="151"/>
    </location>
</feature>
<sequence>MASPPKASATSAPGTPAFASFRGAATPGIAQSAHKTPAKTPRSSRRVVEVKSRYLTSSVRKQRPASSRDENAYKSDNVRRSMSSRKQRPEPVNTPRNNRPASPPTSARRKSLIRRTVPLSTAKMKQWQVPSEEKATTTRTTTSARKPQSGVHPVRRVELLRNMILQAAYARALVSESLARSTKAFDDWCSSVHESIQGSQRATANLMLVMQRQEMQKAADEVLASQGNAADDVARALTDMSIRHRELGSAVASATVQLPVANLTFRSEDDLLASMERCKATVERFEKEARVPNQAIGDIDANVADLKDTVARESKVLETARAQLVRLEALENEERSLRIQTLEPEGV</sequence>
<dbReference type="Proteomes" id="UP000290189">
    <property type="component" value="Unassembled WGS sequence"/>
</dbReference>
<feature type="compositionally biased region" description="Low complexity" evidence="2">
    <location>
        <begin position="137"/>
        <end position="147"/>
    </location>
</feature>
<proteinExistence type="predicted"/>
<reference evidence="3 5" key="1">
    <citation type="submission" date="2015-02" db="EMBL/GenBank/DDBJ databases">
        <authorList>
            <person name="Chooi Y.-H."/>
        </authorList>
    </citation>
    <scope>NUCLEOTIDE SEQUENCE [LARGE SCALE GENOMIC DNA]</scope>
    <source>
        <strain evidence="3">E3</strain>
    </source>
</reference>
<geneLocation type="mitochondrion" evidence="4"/>
<keyword evidence="5" id="KW-1185">Reference proteome</keyword>
<dbReference type="Proteomes" id="UP000039324">
    <property type="component" value="Unassembled WGS sequence"/>
</dbReference>
<dbReference type="AlphaFoldDB" id="A0A0G4ISK2"/>
<accession>A0A0G4ISK2</accession>
<dbReference type="EMBL" id="OVEO01000003">
    <property type="protein sequence ID" value="SPQ95184.1"/>
    <property type="molecule type" value="Genomic_DNA"/>
</dbReference>
<evidence type="ECO:0000313" key="6">
    <source>
        <dbReference type="Proteomes" id="UP000290189"/>
    </source>
</evidence>
<evidence type="ECO:0000313" key="4">
    <source>
        <dbReference type="EMBL" id="SPQ95184.1"/>
    </source>
</evidence>
<gene>
    <name evidence="3" type="ORF">PBRA_006354</name>
    <name evidence="4" type="ORF">PLBR_LOCUS2399</name>
</gene>
<keyword evidence="1" id="KW-0175">Coiled coil</keyword>
<protein>
    <submittedName>
        <fullName evidence="3">Uncharacterized protein</fullName>
    </submittedName>
</protein>
<evidence type="ECO:0000256" key="2">
    <source>
        <dbReference type="SAM" id="MobiDB-lite"/>
    </source>
</evidence>
<organism evidence="3 5">
    <name type="scientific">Plasmodiophora brassicae</name>
    <name type="common">Clubroot disease agent</name>
    <dbReference type="NCBI Taxonomy" id="37360"/>
    <lineage>
        <taxon>Eukaryota</taxon>
        <taxon>Sar</taxon>
        <taxon>Rhizaria</taxon>
        <taxon>Endomyxa</taxon>
        <taxon>Phytomyxea</taxon>
        <taxon>Plasmodiophorida</taxon>
        <taxon>Plasmodiophoridae</taxon>
        <taxon>Plasmodiophora</taxon>
    </lineage>
</organism>
<evidence type="ECO:0000313" key="3">
    <source>
        <dbReference type="EMBL" id="CEO98240.1"/>
    </source>
</evidence>